<comment type="caution">
    <text evidence="6">The sequence shown here is derived from an EMBL/GenBank/DDBJ whole genome shotgun (WGS) entry which is preliminary data.</text>
</comment>
<dbReference type="SUPFAM" id="SSF69318">
    <property type="entry name" value="Integrin alpha N-terminal domain"/>
    <property type="match status" value="1"/>
</dbReference>
<protein>
    <recommendedName>
        <fullName evidence="5">UBA domain-containing protein</fullName>
    </recommendedName>
</protein>
<feature type="signal peptide" evidence="4">
    <location>
        <begin position="1"/>
        <end position="23"/>
    </location>
</feature>
<dbReference type="EMBL" id="AUSV01000083">
    <property type="protein sequence ID" value="ESP92367.1"/>
    <property type="molecule type" value="Genomic_DNA"/>
</dbReference>
<evidence type="ECO:0000256" key="2">
    <source>
        <dbReference type="ARBA" id="ARBA00022525"/>
    </source>
</evidence>
<dbReference type="Gene3D" id="2.180.10.10">
    <property type="entry name" value="RHS repeat-associated core"/>
    <property type="match status" value="1"/>
</dbReference>
<dbReference type="InterPro" id="IPR015940">
    <property type="entry name" value="UBA"/>
</dbReference>
<dbReference type="InterPro" id="IPR015943">
    <property type="entry name" value="WD40/YVTN_repeat-like_dom_sf"/>
</dbReference>
<organism evidence="6 7">
    <name type="scientific">Pseudoalteromonas luteoviolacea (strain 2ta16)</name>
    <dbReference type="NCBI Taxonomy" id="1353533"/>
    <lineage>
        <taxon>Bacteria</taxon>
        <taxon>Pseudomonadati</taxon>
        <taxon>Pseudomonadota</taxon>
        <taxon>Gammaproteobacteria</taxon>
        <taxon>Alteromonadales</taxon>
        <taxon>Pseudoalteromonadaceae</taxon>
        <taxon>Pseudoalteromonas</taxon>
    </lineage>
</organism>
<dbReference type="SUPFAM" id="SSF50998">
    <property type="entry name" value="Quinoprotein alcohol dehydrogenase-like"/>
    <property type="match status" value="1"/>
</dbReference>
<evidence type="ECO:0000256" key="4">
    <source>
        <dbReference type="SAM" id="SignalP"/>
    </source>
</evidence>
<dbReference type="InterPro" id="IPR003284">
    <property type="entry name" value="Sal_SpvB"/>
</dbReference>
<feature type="chain" id="PRO_5004719970" description="UBA domain-containing protein" evidence="4">
    <location>
        <begin position="24"/>
        <end position="2671"/>
    </location>
</feature>
<dbReference type="Pfam" id="PF03534">
    <property type="entry name" value="SpvB"/>
    <property type="match status" value="1"/>
</dbReference>
<dbReference type="GO" id="GO:0005576">
    <property type="term" value="C:extracellular region"/>
    <property type="evidence" value="ECO:0007669"/>
    <property type="project" value="UniProtKB-SubCell"/>
</dbReference>
<evidence type="ECO:0000259" key="5">
    <source>
        <dbReference type="PROSITE" id="PS50030"/>
    </source>
</evidence>
<dbReference type="GO" id="GO:0005737">
    <property type="term" value="C:cytoplasm"/>
    <property type="evidence" value="ECO:0007669"/>
    <property type="project" value="InterPro"/>
</dbReference>
<keyword evidence="4" id="KW-0732">Signal</keyword>
<gene>
    <name evidence="6" type="ORF">PL2TA16_04656</name>
</gene>
<dbReference type="PROSITE" id="PS50030">
    <property type="entry name" value="UBA"/>
    <property type="match status" value="1"/>
</dbReference>
<comment type="subcellular location">
    <subcellularLocation>
        <location evidence="1">Secreted</location>
    </subcellularLocation>
</comment>
<proteinExistence type="predicted"/>
<evidence type="ECO:0000313" key="7">
    <source>
        <dbReference type="Proteomes" id="UP000017820"/>
    </source>
</evidence>
<keyword evidence="2" id="KW-0964">Secreted</keyword>
<accession>V4JB70</accession>
<dbReference type="Proteomes" id="UP000017820">
    <property type="component" value="Unassembled WGS sequence"/>
</dbReference>
<feature type="domain" description="UBA" evidence="5">
    <location>
        <begin position="1978"/>
        <end position="2018"/>
    </location>
</feature>
<dbReference type="InterPro" id="IPR011047">
    <property type="entry name" value="Quinoprotein_ADH-like_sf"/>
</dbReference>
<name>V4JB70_PSEL2</name>
<dbReference type="InterPro" id="IPR028994">
    <property type="entry name" value="Integrin_alpha_N"/>
</dbReference>
<evidence type="ECO:0000313" key="6">
    <source>
        <dbReference type="EMBL" id="ESP92367.1"/>
    </source>
</evidence>
<evidence type="ECO:0000256" key="3">
    <source>
        <dbReference type="ARBA" id="ARBA00023026"/>
    </source>
</evidence>
<dbReference type="RefSeq" id="WP_023400195.1">
    <property type="nucleotide sequence ID" value="NZ_AUSV01000083.1"/>
</dbReference>
<feature type="non-terminal residue" evidence="6">
    <location>
        <position position="2671"/>
    </location>
</feature>
<evidence type="ECO:0000256" key="1">
    <source>
        <dbReference type="ARBA" id="ARBA00004613"/>
    </source>
</evidence>
<keyword evidence="3" id="KW-0843">Virulence</keyword>
<sequence length="2671" mass="291868">MSKFITFCIYLLICVGFVGQAAAESKARFCIKEPETVVLTNGPQNFTIKLANPQMLSTKTVITMTNGGKSQVIGPNPNHGYEVNLRFDVGQYDFVSVHSFPSIEQGMVTCRKTLFVVEHSTPRISVGQTPDVNDATRVTLTARATDPVNPLKSFYVCESNSLGACNSGGFRRDFDPSDSSNQTIPLTVGYENPRYFNFVATNIIDEVESKSITVDPAKEVDTPTQVALKIYNTNGDELANNTVVSIGTEVHAVVSINDPDTQLSNWPISASINGGAAGKGSLPGISEEFPCFDGKHKQQTSCYKTFPVTEDTTFTATSGDGTSNTIRIKTPSLPNITETNLSSTLVTGDESVTLSFKAMDAGRGVDKDKVNVCIVSGNQSDISSCGDNHQINLADVNPINGNYSVKFSAPAVGASTTDYTVVILVKDNDVDEWVSSTVGFSVYKPIGIGLSKVPSEEDVHLRNQTYQLHVTIGALHRSHVGLDIASVELYTSGNSDVVVASAVEQGTIPDVGRAKVVVLNWKPGNKLGDRQLFRVRAEIKPGNGRANISDTETTYESANDYFFLLESVIPATPTLNIIPSADAPGHFTITIPPVNFADKYEVFERASENTGNDLNDAQQWTPLRDIHFSSDNLTITKSVQKASNTFNQTFTYCAVALNGELSSSKSYNSIKDHCATYTNNNAGGLPLKPEFTNIDDAPSGPYTLSWKSDDQNSDYVRFKLEKEIAVDVWQTLLSNSKDTSFQILNPAITHNVTYMISSCNVNIADESKRCIKGSQLTIQHAPPVISFAKMCASGGCLEVQGTGFHQQGQISIQENLTAIPHQIDASTVSLTTAANGVQTLQFPLPERAERAYHQGGISVGVKNKFINSPMAEYSTGENIGEVIDPLNHTPTLGQSGQIYVGMGNQLCAFNGQNRRWCNTTGGFLSSRAVVTTAGIGTDVVFAGSRDHSIYAWSQNGTQLWKNTTQGAIEAEGLLVGKKQTDATLFYGSDDGALYALNALDGKTKYVYKLGARTIQKPMLVGDNEIWVTTAGDQLHVIKRGSAGVDKLSWGDLKDSPLLDGFNKDIPAGWVPTNDDHDATYTLLRLGYVILQRELSRFELSFLTYARRYNNVTLQEVVDAMLQSEEGRRNYPESLSSSDFYDAISNAIFFVIRQEVAGLSRANWIGQLNGSLSRTEFIITLIRSFEVSERYKPVVRSSLFYYYGICHDPSQCEFTTDSDGDGVSDWLEPVLGTNKYDPRDGLITPPTLTLSQVEAGRLSASMTYHKNIDYFELHNPADNAGPTVLAASNKTASTSLVYPNGSHTFFAKACIEKEVTLDGHTSIHRACSRPSGTQVIEISNSTIQGQIHPLSVPSRAAIYQGPSLDQLVQHHSLATTTGSFRVNEQGAATYSIPLPLPTGIAGVTPEVALTYSSQSGPSSVAFGWQLSAGSSVTRCRQTKLHDGKFEAIKPWSAGNDRYCLDGSRLILSNDVTEGEVGAEYRSELDSQIRVVVEAPALSGTKQFAVYGKDGSKRIYGGSPDSELGGTSSHGWLLRQSMDRVAARGDGTAHNIVHYHYSKGDDKHKFLGNLETVLSKIEYSGNVDGSEKYSVKFGYKKGAARHLAYDYSAANKAMVSQAELTYISINKGSETLNWFDLGFEQAGNGARLLKSIRECTNNHLEVCKKPVEFDYSQSFEQPQLLTSVTLASAPTNKKVVATSIVDLLGNGRPTLVSLAQTDNALQHELCIIESQSVKNCTLIETNNTADNVEMLALDKEDNGRQGLLIRTSNRRSDANNKWAYFTYDGSRWDSSGIAGSVTANTLRLGDINGDGFSDLLYTGGQGYYTYKQVWTQDLKDFSPVQETVSIRYPSDDKPFYLLDVNFDGLADVVTSKCADSGCTTKGKEDVVLVHFNQYDSGVDEHKFGDSKVLNLVHSRLMPMDINGDGIIDFGYVNEDKQWAFSLLKPYSGSYLTKSTEITLESPENVDIKPEKTNIPPIQADLDKDGITELYVAGFNKQTIKFALYRYDWDPATSAFTLYDHWPVYNLPDWPQVTDNIFFLDYDHDGVDELILNMGNQLQVKEAIYRADPPNTLKRVTQGYGNQTEIKYGLASDPNLYTLGEHRKTEALAQQSNARVDDLYGGAFLVERVTTGSQQTIDDVTSDIGLAVDYHYEGARIQFGGRGSLGFEALTTTTEKDGITFKTRTEYSQTFPFIGMPTRTLKTMTVDNTNLVISDAKNDYQYHVNGCDNATGTCVYNNDKVPDYFAVYAHNSRECSARMDVSYEGAIQYGISGYNCSKTITQQDQFANVTNITVSQYDAASASDFISNTSGQLLSTVTTNNTYYTSDDWLELGRLHKVDVTTTRTGVSTPLVKSSEFTYHAGGALDGMLTSEVINPQGNCETYLKTSYGYDAVGNVNSKETSGKTQGCSGNAARKTQTSYDVNGRYVKSKALVEPSSQADSQSTSEIITTNIISRNKFGQVTVSKNTDGVYQYSKYDDFGGAIGSYSATGAQQYTVRAACPFDVDNCAVAINSYKNKELLSQKFLDKQGREIGSKVLTAGNQWLYSKQHYDAWGRVVKQLPAGLQSSETIYDVFDNPVKVTDNNTGLVTTLNKTGRTATSTVTGNVPDNTQTQTTTFNVHGEKATETDNAGNVLTYTYNILGKVVQVRSSADNNKVLIENSYNLLTGLKVSQTD</sequence>
<reference evidence="6 7" key="1">
    <citation type="submission" date="2013-07" db="EMBL/GenBank/DDBJ databases">
        <title>Draft genome sequence of Pseudoalteromonas luteoviolacea 2ta16.</title>
        <authorList>
            <person name="Allen E.E."/>
            <person name="Azam F."/>
            <person name="Podell S."/>
        </authorList>
    </citation>
    <scope>NUCLEOTIDE SEQUENCE [LARGE SCALE GENOMIC DNA]</scope>
    <source>
        <strain evidence="6 7">2ta16</strain>
    </source>
</reference>
<dbReference type="Gene3D" id="2.130.10.10">
    <property type="entry name" value="YVTN repeat-like/Quinoprotein amine dehydrogenase"/>
    <property type="match status" value="1"/>
</dbReference>